<dbReference type="PATRIC" id="fig|1278073.3.peg.7654"/>
<evidence type="ECO:0000313" key="2">
    <source>
        <dbReference type="EMBL" id="AGC48802.1"/>
    </source>
</evidence>
<sequence>MKKMLFTLLVGLCLGASAPVPAESGDEAQGEVTAETAVNLVPCCYDCGGNYVACLERCDEPGAPRGCQDTCLARFKICNRACSYNNC</sequence>
<reference evidence="2 3" key="1">
    <citation type="journal article" date="2013" name="Genome Announc.">
        <title>Complete genome sequence of Myxococcus stipitatus strain DSM 14675, a fruiting myxobacterium.</title>
        <authorList>
            <person name="Huntley S."/>
            <person name="Kneip S."/>
            <person name="Treuner-Lange A."/>
            <person name="Sogaard-Andersen L."/>
        </authorList>
    </citation>
    <scope>NUCLEOTIDE SEQUENCE [LARGE SCALE GENOMIC DNA]</scope>
    <source>
        <strain evidence="3">DSM 14675 / JCM 12634 / Mx s8</strain>
    </source>
</reference>
<evidence type="ECO:0000313" key="3">
    <source>
        <dbReference type="Proteomes" id="UP000011131"/>
    </source>
</evidence>
<dbReference type="HOGENOM" id="CLU_2480114_0_0_7"/>
<dbReference type="EMBL" id="CP004025">
    <property type="protein sequence ID" value="AGC48802.1"/>
    <property type="molecule type" value="Genomic_DNA"/>
</dbReference>
<evidence type="ECO:0008006" key="4">
    <source>
        <dbReference type="Google" id="ProtNLM"/>
    </source>
</evidence>
<feature type="chain" id="PRO_5003984077" description="Lipoprotein" evidence="1">
    <location>
        <begin position="23"/>
        <end position="87"/>
    </location>
</feature>
<keyword evidence="1" id="KW-0732">Signal</keyword>
<protein>
    <recommendedName>
        <fullName evidence="4">Lipoprotein</fullName>
    </recommendedName>
</protein>
<dbReference type="RefSeq" id="WP_015353055.1">
    <property type="nucleotide sequence ID" value="NC_020126.1"/>
</dbReference>
<name>L7UML8_MYXSD</name>
<gene>
    <name evidence="2" type="ordered locus">MYSTI_07530</name>
</gene>
<organism evidence="2 3">
    <name type="scientific">Myxococcus stipitatus (strain DSM 14675 / JCM 12634 / Mx s8)</name>
    <dbReference type="NCBI Taxonomy" id="1278073"/>
    <lineage>
        <taxon>Bacteria</taxon>
        <taxon>Pseudomonadati</taxon>
        <taxon>Myxococcota</taxon>
        <taxon>Myxococcia</taxon>
        <taxon>Myxococcales</taxon>
        <taxon>Cystobacterineae</taxon>
        <taxon>Myxococcaceae</taxon>
        <taxon>Myxococcus</taxon>
    </lineage>
</organism>
<keyword evidence="3" id="KW-1185">Reference proteome</keyword>
<accession>L7UML8</accession>
<evidence type="ECO:0000256" key="1">
    <source>
        <dbReference type="SAM" id="SignalP"/>
    </source>
</evidence>
<dbReference type="AlphaFoldDB" id="L7UML8"/>
<dbReference type="KEGG" id="msd:MYSTI_07530"/>
<feature type="signal peptide" evidence="1">
    <location>
        <begin position="1"/>
        <end position="22"/>
    </location>
</feature>
<dbReference type="Proteomes" id="UP000011131">
    <property type="component" value="Chromosome"/>
</dbReference>
<proteinExistence type="predicted"/>